<dbReference type="Proteomes" id="UP000526625">
    <property type="component" value="Unassembled WGS sequence"/>
</dbReference>
<reference evidence="2 5" key="2">
    <citation type="submission" date="2020-08" db="EMBL/GenBank/DDBJ databases">
        <title>Genomic Encyclopedia of Type Strains, Phase IV (KMG-V): Genome sequencing to study the core and pangenomes of soil and plant-associated prokaryotes.</title>
        <authorList>
            <person name="Whitman W."/>
        </authorList>
    </citation>
    <scope>NUCLEOTIDE SEQUENCE [LARGE SCALE GENOMIC DNA]</scope>
    <source>
        <strain evidence="2 5">SEMIA 4059</strain>
    </source>
</reference>
<proteinExistence type="predicted"/>
<reference evidence="3 4" key="1">
    <citation type="submission" date="2020-02" db="EMBL/GenBank/DDBJ databases">
        <title>Draft genome sequence of Rhizobium tropici.</title>
        <authorList>
            <person name="Khayi S."/>
            <person name="Jemo M."/>
        </authorList>
    </citation>
    <scope>NUCLEOTIDE SEQUENCE [LARGE SCALE GENOMIC DNA]</scope>
    <source>
        <strain evidence="3 4">A12</strain>
    </source>
</reference>
<protein>
    <submittedName>
        <fullName evidence="3">Uncharacterized protein</fullName>
    </submittedName>
</protein>
<accession>A0A6P1C315</accession>
<dbReference type="RefSeq" id="WP_015343209.1">
    <property type="nucleotide sequence ID" value="NZ_JAADZA010000009.1"/>
</dbReference>
<sequence length="175" mass="18862">MEFLNRYIDLPLLRGGSAAMRLWHKQTGLSPQTLSPSSSLIVVLALMAASGLLLNGPIYAFSIGTLFMLSVPSLRFLMPGRMGRNYDIRSYQALAATATRKREGEWATRLTVLLTAVIFPFCVSAGDEAAGTFLLGASLWFVLTAPVKMYLDAAEPPPPGAGGKQVWLKQAVTTA</sequence>
<evidence type="ECO:0000313" key="3">
    <source>
        <dbReference type="EMBL" id="NEV11589.1"/>
    </source>
</evidence>
<dbReference type="EMBL" id="JACHBF010000010">
    <property type="protein sequence ID" value="MBB6493386.1"/>
    <property type="molecule type" value="Genomic_DNA"/>
</dbReference>
<feature type="transmembrane region" description="Helical" evidence="1">
    <location>
        <begin position="58"/>
        <end position="78"/>
    </location>
</feature>
<dbReference type="Proteomes" id="UP000471190">
    <property type="component" value="Unassembled WGS sequence"/>
</dbReference>
<keyword evidence="1" id="KW-1133">Transmembrane helix</keyword>
<keyword evidence="1" id="KW-0472">Membrane</keyword>
<dbReference type="AlphaFoldDB" id="A0A6P1C315"/>
<comment type="caution">
    <text evidence="3">The sequence shown here is derived from an EMBL/GenBank/DDBJ whole genome shotgun (WGS) entry which is preliminary data.</text>
</comment>
<keyword evidence="5" id="KW-1185">Reference proteome</keyword>
<evidence type="ECO:0000256" key="1">
    <source>
        <dbReference type="SAM" id="Phobius"/>
    </source>
</evidence>
<evidence type="ECO:0000313" key="5">
    <source>
        <dbReference type="Proteomes" id="UP000526625"/>
    </source>
</evidence>
<organism evidence="3 4">
    <name type="scientific">Rhizobium tropici</name>
    <dbReference type="NCBI Taxonomy" id="398"/>
    <lineage>
        <taxon>Bacteria</taxon>
        <taxon>Pseudomonadati</taxon>
        <taxon>Pseudomonadota</taxon>
        <taxon>Alphaproteobacteria</taxon>
        <taxon>Hyphomicrobiales</taxon>
        <taxon>Rhizobiaceae</taxon>
        <taxon>Rhizobium/Agrobacterium group</taxon>
        <taxon>Rhizobium</taxon>
    </lineage>
</organism>
<gene>
    <name evidence="2" type="ORF">GGD45_003812</name>
    <name evidence="3" type="ORF">GXW80_11350</name>
</gene>
<evidence type="ECO:0000313" key="2">
    <source>
        <dbReference type="EMBL" id="MBB6493386.1"/>
    </source>
</evidence>
<name>A0A6P1C315_RHITR</name>
<keyword evidence="1" id="KW-0812">Transmembrane</keyword>
<evidence type="ECO:0000313" key="4">
    <source>
        <dbReference type="Proteomes" id="UP000471190"/>
    </source>
</evidence>
<dbReference type="EMBL" id="JAADZA010000009">
    <property type="protein sequence ID" value="NEV11589.1"/>
    <property type="molecule type" value="Genomic_DNA"/>
</dbReference>